<reference evidence="4" key="1">
    <citation type="submission" date="2015-11" db="EMBL/GenBank/DDBJ databases">
        <title>Complete genome sequence of a polyethylene glycol-degrading strain Sphingopyxis terrae strain 203-1 (NBRC 15098).</title>
        <authorList>
            <person name="Yoshiyuki O."/>
            <person name="Shouta N."/>
            <person name="Nagata Y."/>
            <person name="Numata M."/>
            <person name="Tsuchikane K."/>
            <person name="Hosoyama A."/>
            <person name="Yamazoe A."/>
            <person name="Tsuda M."/>
            <person name="Fujita N."/>
            <person name="Kawai F."/>
        </authorList>
    </citation>
    <scope>NUCLEOTIDE SEQUENCE [LARGE SCALE GENOMIC DNA]</scope>
    <source>
        <strain evidence="4">203-1</strain>
    </source>
</reference>
<name>A0A142W260_9SPHN</name>
<keyword evidence="1" id="KW-1133">Transmembrane helix</keyword>
<organism evidence="3 4">
    <name type="scientific">Sphingopyxis terrae subsp. terrae NBRC 15098</name>
    <dbReference type="NCBI Taxonomy" id="1219058"/>
    <lineage>
        <taxon>Bacteria</taxon>
        <taxon>Pseudomonadati</taxon>
        <taxon>Pseudomonadota</taxon>
        <taxon>Alphaproteobacteria</taxon>
        <taxon>Sphingomonadales</taxon>
        <taxon>Sphingomonadaceae</taxon>
        <taxon>Sphingopyxis</taxon>
    </lineage>
</organism>
<feature type="domain" description="HTH luxR-type" evidence="2">
    <location>
        <begin position="106"/>
        <end position="163"/>
    </location>
</feature>
<dbReference type="AlphaFoldDB" id="A0A142W260"/>
<feature type="transmembrane region" description="Helical" evidence="1">
    <location>
        <begin position="54"/>
        <end position="72"/>
    </location>
</feature>
<evidence type="ECO:0000313" key="3">
    <source>
        <dbReference type="EMBL" id="AMU96101.1"/>
    </source>
</evidence>
<dbReference type="GO" id="GO:0003677">
    <property type="term" value="F:DNA binding"/>
    <property type="evidence" value="ECO:0007669"/>
    <property type="project" value="InterPro"/>
</dbReference>
<dbReference type="STRING" id="1219058.AOA14_15960"/>
<sequence>MPSIQSAPGKSRFSSRLIGPIAVVALQAVAASYFVVDGIDDLIEQAGRGFSVEVMMECLVALALLAGLVLGARHLRRIAADLARADDALARARGALADHIAHRFDAWSLTRGESDVALFALKGCDVAEIARLRGAASGTVRAQLSQVYAKAGVGSQAMLMSLFLEDLLDTDPAAGPRRGK</sequence>
<dbReference type="EMBL" id="CP013342">
    <property type="protein sequence ID" value="AMU96101.1"/>
    <property type="molecule type" value="Genomic_DNA"/>
</dbReference>
<keyword evidence="1" id="KW-0812">Transmembrane</keyword>
<dbReference type="InterPro" id="IPR000792">
    <property type="entry name" value="Tscrpt_reg_LuxR_C"/>
</dbReference>
<accession>A0A142W260</accession>
<dbReference type="SMART" id="SM00421">
    <property type="entry name" value="HTH_LUXR"/>
    <property type="match status" value="1"/>
</dbReference>
<protein>
    <recommendedName>
        <fullName evidence="2">HTH luxR-type domain-containing protein</fullName>
    </recommendedName>
</protein>
<dbReference type="Gene3D" id="1.10.10.10">
    <property type="entry name" value="Winged helix-like DNA-binding domain superfamily/Winged helix DNA-binding domain"/>
    <property type="match status" value="1"/>
</dbReference>
<dbReference type="Proteomes" id="UP000076234">
    <property type="component" value="Chromosome"/>
</dbReference>
<gene>
    <name evidence="3" type="ORF">AOA14_15960</name>
</gene>
<evidence type="ECO:0000256" key="1">
    <source>
        <dbReference type="SAM" id="Phobius"/>
    </source>
</evidence>
<dbReference type="InterPro" id="IPR036388">
    <property type="entry name" value="WH-like_DNA-bd_sf"/>
</dbReference>
<dbReference type="SUPFAM" id="SSF46894">
    <property type="entry name" value="C-terminal effector domain of the bipartite response regulators"/>
    <property type="match status" value="1"/>
</dbReference>
<evidence type="ECO:0000259" key="2">
    <source>
        <dbReference type="SMART" id="SM00421"/>
    </source>
</evidence>
<proteinExistence type="predicted"/>
<dbReference type="RefSeq" id="WP_062902495.1">
    <property type="nucleotide sequence ID" value="NZ_CP013342.1"/>
</dbReference>
<dbReference type="KEGG" id="ster:AOA14_15960"/>
<reference evidence="3 4" key="2">
    <citation type="journal article" date="2016" name="Genome Announc.">
        <title>Complete Genome Sequence of Sphingopyxis terrae Strain 203-1 (NBRC 111660), a Polyethylene Glycol Degrader.</title>
        <authorList>
            <person name="Ohtsubo Y."/>
            <person name="Nonoyama S."/>
            <person name="Nagata Y."/>
            <person name="Numata M."/>
            <person name="Tsuchikane K."/>
            <person name="Hosoyama A."/>
            <person name="Yamazoe A."/>
            <person name="Tsuda M."/>
            <person name="Fujita N."/>
            <person name="Kawai F."/>
        </authorList>
    </citation>
    <scope>NUCLEOTIDE SEQUENCE [LARGE SCALE GENOMIC DNA]</scope>
    <source>
        <strain evidence="3 4">203-1</strain>
    </source>
</reference>
<keyword evidence="1" id="KW-0472">Membrane</keyword>
<dbReference type="InterPro" id="IPR016032">
    <property type="entry name" value="Sig_transdc_resp-reg_C-effctor"/>
</dbReference>
<evidence type="ECO:0000313" key="4">
    <source>
        <dbReference type="Proteomes" id="UP000076234"/>
    </source>
</evidence>
<dbReference type="GO" id="GO:0006355">
    <property type="term" value="P:regulation of DNA-templated transcription"/>
    <property type="evidence" value="ECO:0007669"/>
    <property type="project" value="InterPro"/>
</dbReference>